<dbReference type="eggNOG" id="ENOG502TKHS">
    <property type="taxonomic scope" value="Eukaryota"/>
</dbReference>
<dbReference type="AlphaFoldDB" id="G0NSR1"/>
<keyword evidence="1" id="KW-0812">Transmembrane</keyword>
<dbReference type="Proteomes" id="UP000008068">
    <property type="component" value="Unassembled WGS sequence"/>
</dbReference>
<keyword evidence="4" id="KW-1185">Reference proteome</keyword>
<reference evidence="4" key="3">
    <citation type="submission" date="2011-07" db="EMBL/GenBank/DDBJ databases">
        <authorList>
            <consortium name="Caenorhabditis brenneri Sequencing and Analysis Consortium"/>
            <person name="Wilson R.K."/>
        </authorList>
    </citation>
    <scope>NUCLEOTIDE SEQUENCE [LARGE SCALE GENOMIC DNA]</scope>
    <source>
        <strain evidence="4">PB2801</strain>
    </source>
</reference>
<sequence>MELSTFISLILALGLILSLILYKIVAKMREYFEIGQNRDVHSSMEIFRSLFQDRDARYEESRRFEWVHLSEYNRSRQENLPPIYP</sequence>
<protein>
    <submittedName>
        <fullName evidence="3">Uncharacterized protein</fullName>
    </submittedName>
</protein>
<evidence type="ECO:0000313" key="4">
    <source>
        <dbReference type="Proteomes" id="UP000008068"/>
    </source>
</evidence>
<proteinExistence type="predicted"/>
<accession>G0NSR1</accession>
<name>G0NSR1_CAEBE</name>
<evidence type="ECO:0000256" key="1">
    <source>
        <dbReference type="SAM" id="Phobius"/>
    </source>
</evidence>
<dbReference type="EMBL" id="GL379920">
    <property type="protein sequence ID" value="EGT35231.1"/>
    <property type="molecule type" value="Genomic_DNA"/>
</dbReference>
<evidence type="ECO:0000313" key="2">
    <source>
        <dbReference type="EMBL" id="EGT35231.1"/>
    </source>
</evidence>
<organism evidence="4">
    <name type="scientific">Caenorhabditis brenneri</name>
    <name type="common">Nematode worm</name>
    <dbReference type="NCBI Taxonomy" id="135651"/>
    <lineage>
        <taxon>Eukaryota</taxon>
        <taxon>Metazoa</taxon>
        <taxon>Ecdysozoa</taxon>
        <taxon>Nematoda</taxon>
        <taxon>Chromadorea</taxon>
        <taxon>Rhabditida</taxon>
        <taxon>Rhabditina</taxon>
        <taxon>Rhabditomorpha</taxon>
        <taxon>Rhabditoidea</taxon>
        <taxon>Rhabditidae</taxon>
        <taxon>Peloderinae</taxon>
        <taxon>Caenorhabditis</taxon>
    </lineage>
</organism>
<dbReference type="HOGENOM" id="CLU_2514631_0_0_1"/>
<feature type="transmembrane region" description="Helical" evidence="1">
    <location>
        <begin position="6"/>
        <end position="25"/>
    </location>
</feature>
<dbReference type="EMBL" id="GL379939">
    <property type="protein sequence ID" value="EGT36889.1"/>
    <property type="molecule type" value="Genomic_DNA"/>
</dbReference>
<gene>
    <name evidence="3" type="ORF">CAEBREN_15399</name>
    <name evidence="2" type="ORF">CAEBREN_15440</name>
</gene>
<keyword evidence="1" id="KW-0472">Membrane</keyword>
<keyword evidence="1" id="KW-1133">Transmembrane helix</keyword>
<reference evidence="3" key="2">
    <citation type="submission" date="2011-07" db="EMBL/GenBank/DDBJ databases">
        <authorList>
            <consortium name="WormBase Consortium"/>
        </authorList>
    </citation>
    <scope>NUCLEOTIDE SEQUENCE [LARGE SCALE GENOMIC DNA]</scope>
    <source>
        <strain evidence="3">PB2801</strain>
    </source>
</reference>
<reference evidence="3" key="1">
    <citation type="submission" date="2010-07" db="EMBL/GenBank/DDBJ databases">
        <authorList>
            <consortium name="The Caenorhabditis brenneri Sequencing and Analysis Consortium"/>
            <person name="Wilson R.K."/>
        </authorList>
    </citation>
    <scope>NUCLEOTIDE SEQUENCE</scope>
    <source>
        <strain evidence="3">PB2801</strain>
    </source>
</reference>
<evidence type="ECO:0000313" key="3">
    <source>
        <dbReference type="EMBL" id="EGT36889.1"/>
    </source>
</evidence>